<name>A0ABQ7CKM2_BRACR</name>
<evidence type="ECO:0000256" key="1">
    <source>
        <dbReference type="SAM" id="MobiDB-lite"/>
    </source>
</evidence>
<feature type="compositionally biased region" description="Polar residues" evidence="1">
    <location>
        <begin position="128"/>
        <end position="149"/>
    </location>
</feature>
<evidence type="ECO:0000313" key="3">
    <source>
        <dbReference type="Proteomes" id="UP000266723"/>
    </source>
</evidence>
<keyword evidence="3" id="KW-1185">Reference proteome</keyword>
<accession>A0ABQ7CKM2</accession>
<feature type="compositionally biased region" description="Basic and acidic residues" evidence="1">
    <location>
        <begin position="150"/>
        <end position="166"/>
    </location>
</feature>
<feature type="compositionally biased region" description="Basic and acidic residues" evidence="1">
    <location>
        <begin position="1"/>
        <end position="20"/>
    </location>
</feature>
<proteinExistence type="predicted"/>
<comment type="caution">
    <text evidence="2">The sequence shown here is derived from an EMBL/GenBank/DDBJ whole genome shotgun (WGS) entry which is preliminary data.</text>
</comment>
<gene>
    <name evidence="2" type="ORF">DY000_02006798</name>
</gene>
<organism evidence="2 3">
    <name type="scientific">Brassica cretica</name>
    <name type="common">Mustard</name>
    <dbReference type="NCBI Taxonomy" id="69181"/>
    <lineage>
        <taxon>Eukaryota</taxon>
        <taxon>Viridiplantae</taxon>
        <taxon>Streptophyta</taxon>
        <taxon>Embryophyta</taxon>
        <taxon>Tracheophyta</taxon>
        <taxon>Spermatophyta</taxon>
        <taxon>Magnoliopsida</taxon>
        <taxon>eudicotyledons</taxon>
        <taxon>Gunneridae</taxon>
        <taxon>Pentapetalae</taxon>
        <taxon>rosids</taxon>
        <taxon>malvids</taxon>
        <taxon>Brassicales</taxon>
        <taxon>Brassicaceae</taxon>
        <taxon>Brassiceae</taxon>
        <taxon>Brassica</taxon>
    </lineage>
</organism>
<feature type="region of interest" description="Disordered" evidence="1">
    <location>
        <begin position="128"/>
        <end position="166"/>
    </location>
</feature>
<dbReference type="EMBL" id="QGKV02000832">
    <property type="protein sequence ID" value="KAF3552529.1"/>
    <property type="molecule type" value="Genomic_DNA"/>
</dbReference>
<sequence>MDQNSEKKLDDDQHTSRGDLETSPNASIDRQSADSIDLHPHSIINRHPPVCIDRHSWLDELPAYVVEIEPIKERVHKSEASHNADSKHLRPLIWAEEAAVGVKNGHDESLAVKSCSNLNRTKYRLSKGTYTYPNRPRASSSMAIGPQTSHSDRARAKARSLRSDQARTRLGRYVATELEPKLGRYVATELEPKLGR</sequence>
<reference evidence="2 3" key="1">
    <citation type="journal article" date="2020" name="BMC Genomics">
        <title>Intraspecific diversification of the crop wild relative Brassica cretica Lam. using demographic model selection.</title>
        <authorList>
            <person name="Kioukis A."/>
            <person name="Michalopoulou V.A."/>
            <person name="Briers L."/>
            <person name="Pirintsos S."/>
            <person name="Studholme D.J."/>
            <person name="Pavlidis P."/>
            <person name="Sarris P.F."/>
        </authorList>
    </citation>
    <scope>NUCLEOTIDE SEQUENCE [LARGE SCALE GENOMIC DNA]</scope>
    <source>
        <strain evidence="3">cv. PFS-1207/04</strain>
    </source>
</reference>
<feature type="compositionally biased region" description="Polar residues" evidence="1">
    <location>
        <begin position="22"/>
        <end position="34"/>
    </location>
</feature>
<feature type="region of interest" description="Disordered" evidence="1">
    <location>
        <begin position="1"/>
        <end position="41"/>
    </location>
</feature>
<protein>
    <submittedName>
        <fullName evidence="2">Uncharacterized protein</fullName>
    </submittedName>
</protein>
<dbReference type="Proteomes" id="UP000266723">
    <property type="component" value="Unassembled WGS sequence"/>
</dbReference>
<evidence type="ECO:0000313" key="2">
    <source>
        <dbReference type="EMBL" id="KAF3552529.1"/>
    </source>
</evidence>